<keyword evidence="6" id="KW-0645">Protease</keyword>
<sequence>MLPSDFPLGTLVAFGGGDDDALLARLCALLPLPELPVEIITTASREVAATATAYQQALRDLGCQEVRHLAIDEHHPADHPATLRRLHQAALVFFTGGDQERITDFLTGTEFLRVLRHRFQTDAAFLVAGTSAGAAALPAYMLVDGQGWRALRKGGIQVLPGLGLLPSLLIDQHFVERARFGRLAHALLTHTNCLGLGLSEETGVIIRGGQQAEVFGYGQVVVLDGRQLYSHNLGRIGQGEPVSVQGLHLHLLVQGHVLDIRTGKVNNSKE</sequence>
<evidence type="ECO:0000256" key="8">
    <source>
        <dbReference type="ARBA" id="ARBA00022825"/>
    </source>
</evidence>
<reference evidence="9 10" key="1">
    <citation type="submission" date="2021-03" db="EMBL/GenBank/DDBJ databases">
        <authorList>
            <person name="Kim M.K."/>
        </authorList>
    </citation>
    <scope>NUCLEOTIDE SEQUENCE [LARGE SCALE GENOMIC DNA]</scope>
    <source>
        <strain evidence="9 10">BT507</strain>
    </source>
</reference>
<organism evidence="9 10">
    <name type="scientific">Hymenobacter defluvii</name>
    <dbReference type="NCBI Taxonomy" id="2054411"/>
    <lineage>
        <taxon>Bacteria</taxon>
        <taxon>Pseudomonadati</taxon>
        <taxon>Bacteroidota</taxon>
        <taxon>Cytophagia</taxon>
        <taxon>Cytophagales</taxon>
        <taxon>Hymenobacteraceae</taxon>
        <taxon>Hymenobacter</taxon>
    </lineage>
</organism>
<dbReference type="SUPFAM" id="SSF52317">
    <property type="entry name" value="Class I glutamine amidotransferase-like"/>
    <property type="match status" value="1"/>
</dbReference>
<dbReference type="Gene3D" id="3.40.50.880">
    <property type="match status" value="1"/>
</dbReference>
<keyword evidence="7 9" id="KW-0378">Hydrolase</keyword>
<comment type="similarity">
    <text evidence="3">Belongs to the peptidase S51 family.</text>
</comment>
<dbReference type="Proteomes" id="UP000670527">
    <property type="component" value="Unassembled WGS sequence"/>
</dbReference>
<comment type="caution">
    <text evidence="9">The sequence shown here is derived from an EMBL/GenBank/DDBJ whole genome shotgun (WGS) entry which is preliminary data.</text>
</comment>
<evidence type="ECO:0000256" key="3">
    <source>
        <dbReference type="ARBA" id="ARBA00006534"/>
    </source>
</evidence>
<keyword evidence="10" id="KW-1185">Reference proteome</keyword>
<dbReference type="GO" id="GO:0008241">
    <property type="term" value="F:peptidyl-dipeptidase activity"/>
    <property type="evidence" value="ECO:0007669"/>
    <property type="project" value="UniProtKB-EC"/>
</dbReference>
<comment type="function">
    <text evidence="2">Exopeptidase that catalyzes the hydrolytic cleavage of multi-L-arginyl-poly-L-aspartic acid (cyanophycin; a water-insoluble reserve polymer) into aspartate-arginine dipeptides.</text>
</comment>
<protein>
    <recommendedName>
        <fullName evidence="5">Cyanophycinase</fullName>
        <ecNumber evidence="4">3.4.15.6</ecNumber>
    </recommendedName>
</protein>
<dbReference type="RefSeq" id="WP_208307570.1">
    <property type="nucleotide sequence ID" value="NZ_JAGETX010000005.1"/>
</dbReference>
<dbReference type="InterPro" id="IPR029062">
    <property type="entry name" value="Class_I_gatase-like"/>
</dbReference>
<dbReference type="CDD" id="cd03145">
    <property type="entry name" value="GAT1_cyanophycinase"/>
    <property type="match status" value="1"/>
</dbReference>
<evidence type="ECO:0000313" key="10">
    <source>
        <dbReference type="Proteomes" id="UP000670527"/>
    </source>
</evidence>
<name>A0ABS3TBS0_9BACT</name>
<evidence type="ECO:0000256" key="4">
    <source>
        <dbReference type="ARBA" id="ARBA00013115"/>
    </source>
</evidence>
<evidence type="ECO:0000313" key="9">
    <source>
        <dbReference type="EMBL" id="MBO3271102.1"/>
    </source>
</evidence>
<gene>
    <name evidence="9" type="ORF">J4D97_10625</name>
</gene>
<dbReference type="PANTHER" id="PTHR36175">
    <property type="entry name" value="CYANOPHYCINASE"/>
    <property type="match status" value="1"/>
</dbReference>
<evidence type="ECO:0000256" key="5">
    <source>
        <dbReference type="ARBA" id="ARBA00015719"/>
    </source>
</evidence>
<keyword evidence="8" id="KW-0720">Serine protease</keyword>
<evidence type="ECO:0000256" key="1">
    <source>
        <dbReference type="ARBA" id="ARBA00001092"/>
    </source>
</evidence>
<accession>A0ABS3TBS0</accession>
<evidence type="ECO:0000256" key="7">
    <source>
        <dbReference type="ARBA" id="ARBA00022801"/>
    </source>
</evidence>
<keyword evidence="9" id="KW-0121">Carboxypeptidase</keyword>
<dbReference type="Pfam" id="PF03575">
    <property type="entry name" value="Peptidase_S51"/>
    <property type="match status" value="1"/>
</dbReference>
<evidence type="ECO:0000256" key="6">
    <source>
        <dbReference type="ARBA" id="ARBA00022670"/>
    </source>
</evidence>
<proteinExistence type="inferred from homology"/>
<dbReference type="GO" id="GO:0004180">
    <property type="term" value="F:carboxypeptidase activity"/>
    <property type="evidence" value="ECO:0007669"/>
    <property type="project" value="UniProtKB-KW"/>
</dbReference>
<dbReference type="EC" id="3.4.15.6" evidence="4"/>
<dbReference type="NCBIfam" id="TIGR02069">
    <property type="entry name" value="cyanophycinase"/>
    <property type="match status" value="1"/>
</dbReference>
<evidence type="ECO:0000256" key="2">
    <source>
        <dbReference type="ARBA" id="ARBA00002039"/>
    </source>
</evidence>
<comment type="catalytic activity">
    <reaction evidence="1">
        <text>[L-4-(L-arginin-2-N-yl)aspartate](n) + H2O = [L-4-(L-arginin-2-N-yl)aspartate](n-1) + L-4-(L-arginin-2-N-yl)aspartate</text>
        <dbReference type="Rhea" id="RHEA:12845"/>
        <dbReference type="Rhea" id="RHEA-COMP:13728"/>
        <dbReference type="Rhea" id="RHEA-COMP:13734"/>
        <dbReference type="ChEBI" id="CHEBI:15377"/>
        <dbReference type="ChEBI" id="CHEBI:137986"/>
        <dbReference type="ChEBI" id="CHEBI:137991"/>
        <dbReference type="EC" id="3.4.15.6"/>
    </reaction>
</comment>
<dbReference type="PANTHER" id="PTHR36175:SF1">
    <property type="entry name" value="CYANOPHYCINASE"/>
    <property type="match status" value="1"/>
</dbReference>
<dbReference type="EMBL" id="JAGETX010000005">
    <property type="protein sequence ID" value="MBO3271102.1"/>
    <property type="molecule type" value="Genomic_DNA"/>
</dbReference>
<dbReference type="InterPro" id="IPR011811">
    <property type="entry name" value="Peptidase_S51_cyanophycinase"/>
</dbReference>
<dbReference type="InterPro" id="IPR005320">
    <property type="entry name" value="Peptidase_S51"/>
</dbReference>